<reference evidence="2" key="1">
    <citation type="journal article" date="2009" name="PLoS Genet.">
        <title>Sequencing, mapping, and analysis of 27,455 maize full-length cDNAs.</title>
        <authorList>
            <person name="Soderlund C."/>
            <person name="Descour A."/>
            <person name="Kudrna D."/>
            <person name="Bomhoff M."/>
            <person name="Boyd L."/>
            <person name="Currie J."/>
            <person name="Angelova A."/>
            <person name="Collura K."/>
            <person name="Wissotski M."/>
            <person name="Ashley E."/>
            <person name="Morrow D."/>
            <person name="Fernandes J."/>
            <person name="Walbot V."/>
            <person name="Yu Y."/>
        </authorList>
    </citation>
    <scope>NUCLEOTIDE SEQUENCE</scope>
    <source>
        <strain evidence="2">B73</strain>
    </source>
</reference>
<feature type="transmembrane region" description="Helical" evidence="1">
    <location>
        <begin position="12"/>
        <end position="30"/>
    </location>
</feature>
<sequence>MVKNFGSKTVQIAVNAVVTSHLLVCLYSAAGKKAKRQGFYTRRAVTCTRCAVDRKDQTVTLQGGTDTISGNESFLGNELREGVFWTFGFPKLERIFSRFKLVTKNDLAPRKGLLLGPCFVAPKVLREEAASAEIVPRKWPKVPFYRASALQTDIKIE</sequence>
<protein>
    <submittedName>
        <fullName evidence="2">Uncharacterized protein</fullName>
    </submittedName>
</protein>
<proteinExistence type="evidence at transcript level"/>
<organism evidence="2">
    <name type="scientific">Zea mays</name>
    <name type="common">Maize</name>
    <dbReference type="NCBI Taxonomy" id="4577"/>
    <lineage>
        <taxon>Eukaryota</taxon>
        <taxon>Viridiplantae</taxon>
        <taxon>Streptophyta</taxon>
        <taxon>Embryophyta</taxon>
        <taxon>Tracheophyta</taxon>
        <taxon>Spermatophyta</taxon>
        <taxon>Magnoliopsida</taxon>
        <taxon>Liliopsida</taxon>
        <taxon>Poales</taxon>
        <taxon>Poaceae</taxon>
        <taxon>PACMAD clade</taxon>
        <taxon>Panicoideae</taxon>
        <taxon>Andropogonodae</taxon>
        <taxon>Andropogoneae</taxon>
        <taxon>Tripsacinae</taxon>
        <taxon>Zea</taxon>
    </lineage>
</organism>
<dbReference type="EMBL" id="BT068009">
    <property type="protein sequence ID" value="ACN34906.1"/>
    <property type="molecule type" value="mRNA"/>
</dbReference>
<accession>C0PI90</accession>
<keyword evidence="1" id="KW-1133">Transmembrane helix</keyword>
<keyword evidence="1" id="KW-0472">Membrane</keyword>
<name>C0PI90_MAIZE</name>
<dbReference type="AlphaFoldDB" id="C0PI90"/>
<evidence type="ECO:0000313" key="2">
    <source>
        <dbReference type="EMBL" id="ACN34906.1"/>
    </source>
</evidence>
<evidence type="ECO:0000256" key="1">
    <source>
        <dbReference type="SAM" id="Phobius"/>
    </source>
</evidence>
<keyword evidence="1" id="KW-0812">Transmembrane</keyword>